<dbReference type="Pfam" id="PF08588">
    <property type="entry name" value="Duc1"/>
    <property type="match status" value="1"/>
</dbReference>
<evidence type="ECO:0000259" key="1">
    <source>
        <dbReference type="Pfam" id="PF08588"/>
    </source>
</evidence>
<evidence type="ECO:0000313" key="3">
    <source>
        <dbReference type="Proteomes" id="UP000285405"/>
    </source>
</evidence>
<sequence>MAENYLLQVTAGPSYDRSRHQVVPVNSPKTTSIESDFISADLNVRIQSYRGLPLSSPSTSSYFSLPLHAKNNDRYSISFSFSLKSTINGDDLVFGNDFDHPIRDRLPPGFKTAFRIVKWFIDPGLEGDVYADRPYLYGPLLSSINILHIGDKDKNCLTNENIDQKAGLVFVEGGCEDGMAQRKSKGIPCLEASRKKHFLNQENRSRWNWEAGREYGCDFFNPYLDFNGFLLRLPGFTLPIMKYWDGQSRRLVSSNYTGMFFMSSLSPSSLQKFKIKRRPKITNL</sequence>
<reference evidence="2 3" key="1">
    <citation type="journal article" date="2018" name="BMC Genomics">
        <title>Comparative genome analyses reveal sequence features reflecting distinct modes of host-adaptation between dicot and monocot powdery mildew.</title>
        <authorList>
            <person name="Wu Y."/>
            <person name="Ma X."/>
            <person name="Pan Z."/>
            <person name="Kale S.D."/>
            <person name="Song Y."/>
            <person name="King H."/>
            <person name="Zhang Q."/>
            <person name="Presley C."/>
            <person name="Deng X."/>
            <person name="Wei C.I."/>
            <person name="Xiao S."/>
        </authorList>
    </citation>
    <scope>NUCLEOTIDE SEQUENCE [LARGE SCALE GENOMIC DNA]</scope>
    <source>
        <strain evidence="2">UCSC1</strain>
    </source>
</reference>
<dbReference type="Proteomes" id="UP000285405">
    <property type="component" value="Unassembled WGS sequence"/>
</dbReference>
<dbReference type="PANTHER" id="PTHR34826">
    <property type="entry name" value="UPF0590 PROTEIN C409.17C"/>
    <property type="match status" value="1"/>
</dbReference>
<comment type="caution">
    <text evidence="2">The sequence shown here is derived from an EMBL/GenBank/DDBJ whole genome shotgun (WGS) entry which is preliminary data.</text>
</comment>
<dbReference type="AlphaFoldDB" id="A0A420HKN7"/>
<proteinExistence type="predicted"/>
<organism evidence="2 3">
    <name type="scientific">Golovinomyces cichoracearum</name>
    <dbReference type="NCBI Taxonomy" id="62708"/>
    <lineage>
        <taxon>Eukaryota</taxon>
        <taxon>Fungi</taxon>
        <taxon>Dikarya</taxon>
        <taxon>Ascomycota</taxon>
        <taxon>Pezizomycotina</taxon>
        <taxon>Leotiomycetes</taxon>
        <taxon>Erysiphales</taxon>
        <taxon>Erysiphaceae</taxon>
        <taxon>Golovinomyces</taxon>
    </lineage>
</organism>
<dbReference type="EMBL" id="MCBR01018584">
    <property type="protein sequence ID" value="RKF57994.1"/>
    <property type="molecule type" value="Genomic_DNA"/>
</dbReference>
<accession>A0A420HKN7</accession>
<evidence type="ECO:0000313" key="2">
    <source>
        <dbReference type="EMBL" id="RKF57994.1"/>
    </source>
</evidence>
<gene>
    <name evidence="2" type="ORF">GcC1_185034</name>
</gene>
<dbReference type="OrthoDB" id="2119945at2759"/>
<name>A0A420HKN7_9PEZI</name>
<protein>
    <submittedName>
        <fullName evidence="2">UPF0590 protein</fullName>
    </submittedName>
</protein>
<dbReference type="InterPro" id="IPR013897">
    <property type="entry name" value="Duc1"/>
</dbReference>
<feature type="domain" description="Domain of unknown function at the cortex 1" evidence="1">
    <location>
        <begin position="7"/>
        <end position="255"/>
    </location>
</feature>
<dbReference type="PANTHER" id="PTHR34826:SF2">
    <property type="entry name" value="UPF0590 PROTEIN C409.17C"/>
    <property type="match status" value="1"/>
</dbReference>